<dbReference type="RefSeq" id="WP_091905018.1">
    <property type="nucleotide sequence ID" value="NZ_FNLO01000002.1"/>
</dbReference>
<evidence type="ECO:0000313" key="3">
    <source>
        <dbReference type="Proteomes" id="UP000243719"/>
    </source>
</evidence>
<dbReference type="InterPro" id="IPR023606">
    <property type="entry name" value="CoA-Trfase_III_dom_1_sf"/>
</dbReference>
<dbReference type="Proteomes" id="UP000243719">
    <property type="component" value="Unassembled WGS sequence"/>
</dbReference>
<sequence length="399" mass="42634">MSATPTKPLANVTVVELARVLACPFADMILAELGATVIKIEQPGAGDETRSFEPQVGDESAYYFACNRGKQSVTANVKTESGRRIVRELTQRADVLIENFPVGTLARYGLDHAALRAENEKLIYVSCTGFGQTGPYAKRKGYDTVFQAMGGIMSLTGERGGGPVKPGLPIADLTSGMWIAIGLLSALNGRTLTGQGCHIDFSMLDGQVSLLTLAAGRYFALGEVPPRLGTEHPGRVPSATFACNDGAYVHITCSDQHWQPLCELLSLQALAADPTLSTNAGRVEHRERVMAALTKAISGWSRQALCDACDAVGVPAGPINNVAEVLADPHVRARGMVSEFDHPSVGTFGALPLPFKFDGFANPEVARPPLLGEHTDQVLRERLGYDEQRIAALRHEGAI</sequence>
<dbReference type="Gene3D" id="3.30.1540.10">
    <property type="entry name" value="formyl-coa transferase, domain 3"/>
    <property type="match status" value="1"/>
</dbReference>
<dbReference type="OrthoDB" id="9026195at2"/>
<dbReference type="PANTHER" id="PTHR48207:SF3">
    <property type="entry name" value="SUCCINATE--HYDROXYMETHYLGLUTARATE COA-TRANSFERASE"/>
    <property type="match status" value="1"/>
</dbReference>
<dbReference type="GO" id="GO:0008410">
    <property type="term" value="F:CoA-transferase activity"/>
    <property type="evidence" value="ECO:0007669"/>
    <property type="project" value="TreeGrafter"/>
</dbReference>
<reference evidence="3" key="1">
    <citation type="submission" date="2016-09" db="EMBL/GenBank/DDBJ databases">
        <authorList>
            <person name="Varghese N."/>
            <person name="Submissions S."/>
        </authorList>
    </citation>
    <scope>NUCLEOTIDE SEQUENCE [LARGE SCALE GENOMIC DNA]</scope>
    <source>
        <strain evidence="3">JS23</strain>
    </source>
</reference>
<dbReference type="STRING" id="1770053.SAMN05216551_102169"/>
<dbReference type="EMBL" id="FNLO01000002">
    <property type="protein sequence ID" value="SDV46992.1"/>
    <property type="molecule type" value="Genomic_DNA"/>
</dbReference>
<dbReference type="InterPro" id="IPR003673">
    <property type="entry name" value="CoA-Trfase_fam_III"/>
</dbReference>
<dbReference type="Gene3D" id="3.40.50.10540">
    <property type="entry name" value="Crotonobetainyl-coa:carnitine coa-transferase, domain 1"/>
    <property type="match status" value="1"/>
</dbReference>
<name>A0A1H2PKK3_9BURK</name>
<organism evidence="2 3">
    <name type="scientific">Chitinasiproducens palmae</name>
    <dbReference type="NCBI Taxonomy" id="1770053"/>
    <lineage>
        <taxon>Bacteria</taxon>
        <taxon>Pseudomonadati</taxon>
        <taxon>Pseudomonadota</taxon>
        <taxon>Betaproteobacteria</taxon>
        <taxon>Burkholderiales</taxon>
        <taxon>Burkholderiaceae</taxon>
        <taxon>Chitinasiproducens</taxon>
    </lineage>
</organism>
<accession>A0A1H2PKK3</accession>
<dbReference type="AlphaFoldDB" id="A0A1H2PKK3"/>
<protein>
    <submittedName>
        <fullName evidence="2">Crotonobetainyl-CoA:carnitine CoA-transferase CaiB</fullName>
    </submittedName>
</protein>
<proteinExistence type="predicted"/>
<dbReference type="InterPro" id="IPR050483">
    <property type="entry name" value="CoA-transferase_III_domain"/>
</dbReference>
<evidence type="ECO:0000313" key="2">
    <source>
        <dbReference type="EMBL" id="SDV46992.1"/>
    </source>
</evidence>
<dbReference type="InterPro" id="IPR044855">
    <property type="entry name" value="CoA-Trfase_III_dom3_sf"/>
</dbReference>
<evidence type="ECO:0000256" key="1">
    <source>
        <dbReference type="ARBA" id="ARBA00022679"/>
    </source>
</evidence>
<dbReference type="Pfam" id="PF02515">
    <property type="entry name" value="CoA_transf_3"/>
    <property type="match status" value="1"/>
</dbReference>
<keyword evidence="3" id="KW-1185">Reference proteome</keyword>
<dbReference type="PANTHER" id="PTHR48207">
    <property type="entry name" value="SUCCINATE--HYDROXYMETHYLGLUTARATE COA-TRANSFERASE"/>
    <property type="match status" value="1"/>
</dbReference>
<gene>
    <name evidence="2" type="ORF">SAMN05216551_102169</name>
</gene>
<keyword evidence="1 2" id="KW-0808">Transferase</keyword>
<dbReference type="SUPFAM" id="SSF89796">
    <property type="entry name" value="CoA-transferase family III (CaiB/BaiF)"/>
    <property type="match status" value="1"/>
</dbReference>